<keyword evidence="4" id="KW-1185">Reference proteome</keyword>
<feature type="region of interest" description="Disordered" evidence="1">
    <location>
        <begin position="257"/>
        <end position="368"/>
    </location>
</feature>
<gene>
    <name evidence="3" type="ORF">OVN521_LOCUS27736</name>
</gene>
<evidence type="ECO:0000313" key="4">
    <source>
        <dbReference type="Proteomes" id="UP000663866"/>
    </source>
</evidence>
<feature type="compositionally biased region" description="Basic and acidic residues" evidence="1">
    <location>
        <begin position="290"/>
        <end position="303"/>
    </location>
</feature>
<protein>
    <recommendedName>
        <fullName evidence="2">OTU domain-containing protein</fullName>
    </recommendedName>
</protein>
<dbReference type="AlphaFoldDB" id="A0A820D0W0"/>
<dbReference type="InterPro" id="IPR048998">
    <property type="entry name" value="STPR"/>
</dbReference>
<feature type="domain" description="OTU" evidence="2">
    <location>
        <begin position="47"/>
        <end position="197"/>
    </location>
</feature>
<evidence type="ECO:0000256" key="1">
    <source>
        <dbReference type="SAM" id="MobiDB-lite"/>
    </source>
</evidence>
<dbReference type="EMBL" id="CAJOBG010007784">
    <property type="protein sequence ID" value="CAF4226536.1"/>
    <property type="molecule type" value="Genomic_DNA"/>
</dbReference>
<name>A0A820D0W0_9BILA</name>
<dbReference type="InterPro" id="IPR038765">
    <property type="entry name" value="Papain-like_cys_pep_sf"/>
</dbReference>
<dbReference type="InterPro" id="IPR003323">
    <property type="entry name" value="OTU_dom"/>
</dbReference>
<dbReference type="InterPro" id="IPR047273">
    <property type="entry name" value="VRTN_OTU_dom"/>
</dbReference>
<evidence type="ECO:0000313" key="3">
    <source>
        <dbReference type="EMBL" id="CAF4226536.1"/>
    </source>
</evidence>
<dbReference type="CDD" id="cd22791">
    <property type="entry name" value="OTU_VRTN"/>
    <property type="match status" value="1"/>
</dbReference>
<accession>A0A820D0W0</accession>
<dbReference type="Pfam" id="PF02338">
    <property type="entry name" value="OTU"/>
    <property type="match status" value="1"/>
</dbReference>
<sequence length="404" mass="47997">MQKIRQIERIVTPIEFHPNQFFDENRQNIDEVAARYLKKVVGNVHHLIPVDIIADGNCLYDSIIMLMNNPEVTPKELRVRTVVELLSNEAHYNNMYSSIIGPLNLAIQGICKNYTFSELYEIVALCNVLKCNIRSIYPNLDFREYMAIFNNIFKPTPPLIANGEITIFWCHTLDEVDARAVNNGTWSPNHFVPLLSFLINHKPDDSYIPTTMTLTPEKKTFKNNVPTQIRIPEFPSSPNRRLRTEINPENELAQLIASKETQKEQDNTKTQRQSRLEKKREWARSNRSNETNEQRQKRLEKQKNRNKVNRLIETEEQRQSRLKNVRERTQSIRRNETEEQRQSRLQNDRERTQSIRRNETEEQRQSRLRNVRERTQSIRRNETFFLTFIFIVLINKVDSSKYKR</sequence>
<evidence type="ECO:0000259" key="2">
    <source>
        <dbReference type="PROSITE" id="PS50802"/>
    </source>
</evidence>
<dbReference type="Proteomes" id="UP000663866">
    <property type="component" value="Unassembled WGS sequence"/>
</dbReference>
<dbReference type="SUPFAM" id="SSF54001">
    <property type="entry name" value="Cysteine proteinases"/>
    <property type="match status" value="1"/>
</dbReference>
<dbReference type="Pfam" id="PF21107">
    <property type="entry name" value="STPRs"/>
    <property type="match status" value="1"/>
</dbReference>
<dbReference type="PROSITE" id="PS50802">
    <property type="entry name" value="OTU"/>
    <property type="match status" value="1"/>
</dbReference>
<reference evidence="3" key="1">
    <citation type="submission" date="2021-02" db="EMBL/GenBank/DDBJ databases">
        <authorList>
            <person name="Nowell W R."/>
        </authorList>
    </citation>
    <scope>NUCLEOTIDE SEQUENCE</scope>
</reference>
<comment type="caution">
    <text evidence="3">The sequence shown here is derived from an EMBL/GenBank/DDBJ whole genome shotgun (WGS) entry which is preliminary data.</text>
</comment>
<proteinExistence type="predicted"/>
<feature type="compositionally biased region" description="Basic and acidic residues" evidence="1">
    <location>
        <begin position="260"/>
        <end position="284"/>
    </location>
</feature>
<feature type="compositionally biased region" description="Basic and acidic residues" evidence="1">
    <location>
        <begin position="310"/>
        <end position="368"/>
    </location>
</feature>
<organism evidence="3 4">
    <name type="scientific">Rotaria magnacalcarata</name>
    <dbReference type="NCBI Taxonomy" id="392030"/>
    <lineage>
        <taxon>Eukaryota</taxon>
        <taxon>Metazoa</taxon>
        <taxon>Spiralia</taxon>
        <taxon>Gnathifera</taxon>
        <taxon>Rotifera</taxon>
        <taxon>Eurotatoria</taxon>
        <taxon>Bdelloidea</taxon>
        <taxon>Philodinida</taxon>
        <taxon>Philodinidae</taxon>
        <taxon>Rotaria</taxon>
    </lineage>
</organism>
<dbReference type="Gene3D" id="3.90.70.80">
    <property type="match status" value="1"/>
</dbReference>